<keyword evidence="1" id="KW-0472">Membrane</keyword>
<dbReference type="AlphaFoldDB" id="A0A382Y0D1"/>
<gene>
    <name evidence="2" type="ORF">METZ01_LOCUS429696</name>
</gene>
<evidence type="ECO:0000313" key="2">
    <source>
        <dbReference type="EMBL" id="SVD76842.1"/>
    </source>
</evidence>
<feature type="transmembrane region" description="Helical" evidence="1">
    <location>
        <begin position="14"/>
        <end position="36"/>
    </location>
</feature>
<keyword evidence="1" id="KW-1133">Transmembrane helix</keyword>
<proteinExistence type="predicted"/>
<accession>A0A382Y0D1</accession>
<name>A0A382Y0D1_9ZZZZ</name>
<reference evidence="2" key="1">
    <citation type="submission" date="2018-05" db="EMBL/GenBank/DDBJ databases">
        <authorList>
            <person name="Lanie J.A."/>
            <person name="Ng W.-L."/>
            <person name="Kazmierczak K.M."/>
            <person name="Andrzejewski T.M."/>
            <person name="Davidsen T.M."/>
            <person name="Wayne K.J."/>
            <person name="Tettelin H."/>
            <person name="Glass J.I."/>
            <person name="Rusch D."/>
            <person name="Podicherti R."/>
            <person name="Tsui H.-C.T."/>
            <person name="Winkler M.E."/>
        </authorList>
    </citation>
    <scope>NUCLEOTIDE SEQUENCE</scope>
</reference>
<dbReference type="EMBL" id="UINC01171990">
    <property type="protein sequence ID" value="SVD76842.1"/>
    <property type="molecule type" value="Genomic_DNA"/>
</dbReference>
<protein>
    <submittedName>
        <fullName evidence="2">Uncharacterized protein</fullName>
    </submittedName>
</protein>
<organism evidence="2">
    <name type="scientific">marine metagenome</name>
    <dbReference type="NCBI Taxonomy" id="408172"/>
    <lineage>
        <taxon>unclassified sequences</taxon>
        <taxon>metagenomes</taxon>
        <taxon>ecological metagenomes</taxon>
    </lineage>
</organism>
<sequence>MDQIWVMFDVLLKIALYLFLLALLCDFIWLLIRGLIFTLSSIWYKSFWEPEEVSFRELGIASKVLRWWG</sequence>
<evidence type="ECO:0000256" key="1">
    <source>
        <dbReference type="SAM" id="Phobius"/>
    </source>
</evidence>
<keyword evidence="1" id="KW-0812">Transmembrane</keyword>